<dbReference type="Proteomes" id="UP000199028">
    <property type="component" value="Unassembled WGS sequence"/>
</dbReference>
<evidence type="ECO:0000313" key="2">
    <source>
        <dbReference type="Proteomes" id="UP000199028"/>
    </source>
</evidence>
<evidence type="ECO:0000313" key="1">
    <source>
        <dbReference type="EMBL" id="SEQ62029.1"/>
    </source>
</evidence>
<dbReference type="InterPro" id="IPR036388">
    <property type="entry name" value="WH-like_DNA-bd_sf"/>
</dbReference>
<name>A0A1H9HI56_9PSEU</name>
<proteinExistence type="predicted"/>
<dbReference type="PANTHER" id="PTHR38600">
    <property type="entry name" value="TRANSCRIPTIONAL REGULATORY PROTEIN"/>
    <property type="match status" value="1"/>
</dbReference>
<protein>
    <submittedName>
        <fullName evidence="1">Helix-turn-helix domain-containing protein</fullName>
    </submittedName>
</protein>
<gene>
    <name evidence="1" type="ORF">SAMN05216195_102888</name>
</gene>
<dbReference type="InterPro" id="IPR036390">
    <property type="entry name" value="WH_DNA-bd_sf"/>
</dbReference>
<dbReference type="Gene3D" id="1.10.10.10">
    <property type="entry name" value="Winged helix-like DNA-binding domain superfamily/Winged helix DNA-binding domain"/>
    <property type="match status" value="1"/>
</dbReference>
<accession>A0A1H9HI56</accession>
<dbReference type="Pfam" id="PF12840">
    <property type="entry name" value="HTH_20"/>
    <property type="match status" value="1"/>
</dbReference>
<dbReference type="EMBL" id="FOFT01000002">
    <property type="protein sequence ID" value="SEQ62029.1"/>
    <property type="molecule type" value="Genomic_DNA"/>
</dbReference>
<dbReference type="RefSeq" id="WP_090064369.1">
    <property type="nucleotide sequence ID" value="NZ_FOFT01000002.1"/>
</dbReference>
<organism evidence="1 2">
    <name type="scientific">Lentzea flaviverrucosa</name>
    <dbReference type="NCBI Taxonomy" id="200379"/>
    <lineage>
        <taxon>Bacteria</taxon>
        <taxon>Bacillati</taxon>
        <taxon>Actinomycetota</taxon>
        <taxon>Actinomycetes</taxon>
        <taxon>Pseudonocardiales</taxon>
        <taxon>Pseudonocardiaceae</taxon>
        <taxon>Lentzea</taxon>
    </lineage>
</organism>
<dbReference type="InterPro" id="IPR011991">
    <property type="entry name" value="ArsR-like_HTH"/>
</dbReference>
<dbReference type="OrthoDB" id="9788770at2"/>
<dbReference type="SUPFAM" id="SSF46785">
    <property type="entry name" value="Winged helix' DNA-binding domain"/>
    <property type="match status" value="1"/>
</dbReference>
<dbReference type="CDD" id="cd00090">
    <property type="entry name" value="HTH_ARSR"/>
    <property type="match status" value="1"/>
</dbReference>
<reference evidence="2" key="1">
    <citation type="submission" date="2016-10" db="EMBL/GenBank/DDBJ databases">
        <authorList>
            <person name="Varghese N."/>
            <person name="Submissions S."/>
        </authorList>
    </citation>
    <scope>NUCLEOTIDE SEQUENCE [LARGE SCALE GENOMIC DNA]</scope>
    <source>
        <strain evidence="2">CGMCC 4.578</strain>
    </source>
</reference>
<dbReference type="AlphaFoldDB" id="A0A1H9HI56"/>
<keyword evidence="2" id="KW-1185">Reference proteome</keyword>
<sequence length="205" mass="22529">MGSGMNYLGDPDAVAAVLAPLRRKLLARLREPASATQLAAALDLPRQKVNYHLRALENAGLVELVEERQRRGCVERIMRARPGAVVVDPTVVSHDEDSPAQLSLIQDQYAAEHLVDVAAATVRDVARMQVKADETGKRLLTFTAETDVRFASPADVHGFTDELTAALREIAARYDTRDGRRYRVVVGGHPTPKPIDKSNEQGENR</sequence>
<dbReference type="PANTHER" id="PTHR38600:SF1">
    <property type="entry name" value="TRANSCRIPTIONAL REGULATORY PROTEIN"/>
    <property type="match status" value="1"/>
</dbReference>